<dbReference type="InterPro" id="IPR050452">
    <property type="entry name" value="Metacaspase"/>
</dbReference>
<evidence type="ECO:0008006" key="4">
    <source>
        <dbReference type="Google" id="ProtNLM"/>
    </source>
</evidence>
<proteinExistence type="inferred from homology"/>
<gene>
    <name evidence="2" type="ORF">BT62DRAFT_934513</name>
</gene>
<evidence type="ECO:0000256" key="1">
    <source>
        <dbReference type="ARBA" id="ARBA00009005"/>
    </source>
</evidence>
<sequence>MTNPQIDYGDNIIIYYSGHGSHYSCSEYFHNCDSDSDDGQVSVAGSGSIEALCPMDRNTRDTNGTVIPDISDREINAILFQICRIKGNRITLILDCCHSGGVTRDLSGPGVRTVLPLASLEDMLIAADESLKYFPGYKSVLSEDWRPDMDSHV</sequence>
<reference evidence="2" key="1">
    <citation type="submission" date="2020-11" db="EMBL/GenBank/DDBJ databases">
        <title>Adaptations for nitrogen fixation in a non-lichenized fungal sporocarp promotes dispersal by wood-feeding termites.</title>
        <authorList>
            <consortium name="DOE Joint Genome Institute"/>
            <person name="Koch R.A."/>
            <person name="Yoon G."/>
            <person name="Arayal U."/>
            <person name="Lail K."/>
            <person name="Amirebrahimi M."/>
            <person name="Labutti K."/>
            <person name="Lipzen A."/>
            <person name="Riley R."/>
            <person name="Barry K."/>
            <person name="Henrissat B."/>
            <person name="Grigoriev I.V."/>
            <person name="Herr J.R."/>
            <person name="Aime M.C."/>
        </authorList>
    </citation>
    <scope>NUCLEOTIDE SEQUENCE</scope>
    <source>
        <strain evidence="2">MCA 3950</strain>
    </source>
</reference>
<organism evidence="2 3">
    <name type="scientific">Guyanagaster necrorhizus</name>
    <dbReference type="NCBI Taxonomy" id="856835"/>
    <lineage>
        <taxon>Eukaryota</taxon>
        <taxon>Fungi</taxon>
        <taxon>Dikarya</taxon>
        <taxon>Basidiomycota</taxon>
        <taxon>Agaricomycotina</taxon>
        <taxon>Agaricomycetes</taxon>
        <taxon>Agaricomycetidae</taxon>
        <taxon>Agaricales</taxon>
        <taxon>Marasmiineae</taxon>
        <taxon>Physalacriaceae</taxon>
        <taxon>Guyanagaster</taxon>
    </lineage>
</organism>
<evidence type="ECO:0000313" key="3">
    <source>
        <dbReference type="Proteomes" id="UP000812287"/>
    </source>
</evidence>
<dbReference type="Gene3D" id="3.40.50.1460">
    <property type="match status" value="1"/>
</dbReference>
<dbReference type="PANTHER" id="PTHR48104:SF30">
    <property type="entry name" value="METACASPASE-1"/>
    <property type="match status" value="1"/>
</dbReference>
<dbReference type="OrthoDB" id="10255174at2759"/>
<dbReference type="EMBL" id="MU250542">
    <property type="protein sequence ID" value="KAG7443929.1"/>
    <property type="molecule type" value="Genomic_DNA"/>
</dbReference>
<accession>A0A9P8AQB5</accession>
<dbReference type="GO" id="GO:0006508">
    <property type="term" value="P:proteolysis"/>
    <property type="evidence" value="ECO:0007669"/>
    <property type="project" value="TreeGrafter"/>
</dbReference>
<dbReference type="Proteomes" id="UP000812287">
    <property type="component" value="Unassembled WGS sequence"/>
</dbReference>
<dbReference type="GO" id="GO:0005737">
    <property type="term" value="C:cytoplasm"/>
    <property type="evidence" value="ECO:0007669"/>
    <property type="project" value="TreeGrafter"/>
</dbReference>
<keyword evidence="3" id="KW-1185">Reference proteome</keyword>
<dbReference type="RefSeq" id="XP_043037429.1">
    <property type="nucleotide sequence ID" value="XM_043186746.1"/>
</dbReference>
<protein>
    <recommendedName>
        <fullName evidence="4">Metacaspase</fullName>
    </recommendedName>
</protein>
<dbReference type="PANTHER" id="PTHR48104">
    <property type="entry name" value="METACASPASE-4"/>
    <property type="match status" value="1"/>
</dbReference>
<feature type="non-terminal residue" evidence="2">
    <location>
        <position position="153"/>
    </location>
</feature>
<dbReference type="GO" id="GO:0004197">
    <property type="term" value="F:cysteine-type endopeptidase activity"/>
    <property type="evidence" value="ECO:0007669"/>
    <property type="project" value="TreeGrafter"/>
</dbReference>
<comment type="similarity">
    <text evidence="1">Belongs to the peptidase C14B family.</text>
</comment>
<evidence type="ECO:0000313" key="2">
    <source>
        <dbReference type="EMBL" id="KAG7443929.1"/>
    </source>
</evidence>
<dbReference type="AlphaFoldDB" id="A0A9P8AQB5"/>
<name>A0A9P8AQB5_9AGAR</name>
<dbReference type="GeneID" id="66109043"/>
<comment type="caution">
    <text evidence="2">The sequence shown here is derived from an EMBL/GenBank/DDBJ whole genome shotgun (WGS) entry which is preliminary data.</text>
</comment>